<evidence type="ECO:0000313" key="6">
    <source>
        <dbReference type="Proteomes" id="UP000268372"/>
    </source>
</evidence>
<dbReference type="Pfam" id="PF01152">
    <property type="entry name" value="Bac_globin"/>
    <property type="match status" value="1"/>
</dbReference>
<evidence type="ECO:0000256" key="4">
    <source>
        <dbReference type="ARBA" id="ARBA00023004"/>
    </source>
</evidence>
<dbReference type="InterPro" id="IPR001486">
    <property type="entry name" value="Hemoglobin_trunc"/>
</dbReference>
<dbReference type="InterPro" id="IPR009050">
    <property type="entry name" value="Globin-like_sf"/>
</dbReference>
<evidence type="ECO:0000256" key="3">
    <source>
        <dbReference type="ARBA" id="ARBA00022723"/>
    </source>
</evidence>
<protein>
    <submittedName>
        <fullName evidence="5">Group III truncated hemoglobin</fullName>
    </submittedName>
</protein>
<accession>A0A3P1AVQ1</accession>
<keyword evidence="4" id="KW-0408">Iron</keyword>
<keyword evidence="2" id="KW-0349">Heme</keyword>
<name>A0A3P1AVQ1_9FLAO</name>
<proteinExistence type="predicted"/>
<dbReference type="GO" id="GO:0020037">
    <property type="term" value="F:heme binding"/>
    <property type="evidence" value="ECO:0007669"/>
    <property type="project" value="InterPro"/>
</dbReference>
<dbReference type="Proteomes" id="UP000268372">
    <property type="component" value="Unassembled WGS sequence"/>
</dbReference>
<sequence>MKNDVENRDDLEKLVRIFYDKVRKDTEIGPIFNSIITDWEPHLQKITDFWEQHVFGVQKYKGNPIEAHNKVDAQTNHNVTAHNFGTWLFYWMQTLDELFDGPNKEVLKFKARKMQTVFFVNMVQARSKANS</sequence>
<keyword evidence="3" id="KW-0479">Metal-binding</keyword>
<dbReference type="EMBL" id="RQTJ01000032">
    <property type="protein sequence ID" value="RRA92003.1"/>
    <property type="molecule type" value="Genomic_DNA"/>
</dbReference>
<dbReference type="Gene3D" id="1.10.490.10">
    <property type="entry name" value="Globins"/>
    <property type="match status" value="1"/>
</dbReference>
<comment type="caution">
    <text evidence="5">The sequence shown here is derived from an EMBL/GenBank/DDBJ whole genome shotgun (WGS) entry which is preliminary data.</text>
</comment>
<dbReference type="InterPro" id="IPR012292">
    <property type="entry name" value="Globin/Proto"/>
</dbReference>
<dbReference type="CDD" id="cd08916">
    <property type="entry name" value="TrHb3_P"/>
    <property type="match status" value="1"/>
</dbReference>
<dbReference type="RefSeq" id="WP_124900119.1">
    <property type="nucleotide sequence ID" value="NZ_RQTJ01000032.1"/>
</dbReference>
<dbReference type="OrthoDB" id="25954at2"/>
<dbReference type="AlphaFoldDB" id="A0A3P1AVQ1"/>
<dbReference type="SUPFAM" id="SSF46458">
    <property type="entry name" value="Globin-like"/>
    <property type="match status" value="1"/>
</dbReference>
<evidence type="ECO:0000256" key="1">
    <source>
        <dbReference type="ARBA" id="ARBA00022448"/>
    </source>
</evidence>
<organism evidence="5 6">
    <name type="scientific">Paenimyroides viscosum</name>
    <dbReference type="NCBI Taxonomy" id="2488729"/>
    <lineage>
        <taxon>Bacteria</taxon>
        <taxon>Pseudomonadati</taxon>
        <taxon>Bacteroidota</taxon>
        <taxon>Flavobacteriia</taxon>
        <taxon>Flavobacteriales</taxon>
        <taxon>Flavobacteriaceae</taxon>
        <taxon>Paenimyroides</taxon>
    </lineage>
</organism>
<evidence type="ECO:0000256" key="2">
    <source>
        <dbReference type="ARBA" id="ARBA00022617"/>
    </source>
</evidence>
<keyword evidence="6" id="KW-1185">Reference proteome</keyword>
<dbReference type="GO" id="GO:0019825">
    <property type="term" value="F:oxygen binding"/>
    <property type="evidence" value="ECO:0007669"/>
    <property type="project" value="InterPro"/>
</dbReference>
<gene>
    <name evidence="5" type="ORF">EG242_12075</name>
</gene>
<evidence type="ECO:0000313" key="5">
    <source>
        <dbReference type="EMBL" id="RRA92003.1"/>
    </source>
</evidence>
<dbReference type="GO" id="GO:0046872">
    <property type="term" value="F:metal ion binding"/>
    <property type="evidence" value="ECO:0007669"/>
    <property type="project" value="UniProtKB-KW"/>
</dbReference>
<reference evidence="5 6" key="1">
    <citation type="submission" date="2018-11" db="EMBL/GenBank/DDBJ databases">
        <title>Flavobacterium sp. nov., YIM 102796 draft genome.</title>
        <authorList>
            <person name="Li G."/>
            <person name="Jiang Y."/>
        </authorList>
    </citation>
    <scope>NUCLEOTIDE SEQUENCE [LARGE SCALE GENOMIC DNA]</scope>
    <source>
        <strain evidence="5 6">YIM 102796</strain>
    </source>
</reference>
<keyword evidence="1" id="KW-0813">Transport</keyword>